<reference evidence="10" key="1">
    <citation type="submission" date="2023-06" db="EMBL/GenBank/DDBJ databases">
        <title>Survivors Of The Sea: Transcriptome response of Skeletonema marinoi to long-term dormancy.</title>
        <authorList>
            <person name="Pinder M.I.M."/>
            <person name="Kourtchenko O."/>
            <person name="Robertson E.K."/>
            <person name="Larsson T."/>
            <person name="Maumus F."/>
            <person name="Osuna-Cruz C.M."/>
            <person name="Vancaester E."/>
            <person name="Stenow R."/>
            <person name="Vandepoele K."/>
            <person name="Ploug H."/>
            <person name="Bruchert V."/>
            <person name="Godhe A."/>
            <person name="Topel M."/>
        </authorList>
    </citation>
    <scope>NUCLEOTIDE SEQUENCE</scope>
    <source>
        <strain evidence="10">R05AC</strain>
    </source>
</reference>
<dbReference type="GO" id="GO:0004844">
    <property type="term" value="F:uracil DNA N-glycosylase activity"/>
    <property type="evidence" value="ECO:0007669"/>
    <property type="project" value="UniProtKB-UniRule"/>
</dbReference>
<dbReference type="NCBIfam" id="TIGR00628">
    <property type="entry name" value="ung"/>
    <property type="match status" value="1"/>
</dbReference>
<feature type="domain" description="Uracil-DNA glycosylase-like" evidence="9">
    <location>
        <begin position="121"/>
        <end position="313"/>
    </location>
</feature>
<comment type="similarity">
    <text evidence="1 5 7">Belongs to the uracil-DNA glycosylase (UDG) superfamily. UNG family.</text>
</comment>
<dbReference type="GO" id="GO:0097510">
    <property type="term" value="P:base-excision repair, AP site formation via deaminated base removal"/>
    <property type="evidence" value="ECO:0007669"/>
    <property type="project" value="TreeGrafter"/>
</dbReference>
<comment type="function">
    <text evidence="5 7">Excises uracil residues from the DNA which can arise as a result of misincorporation of dUMP residues by DNA polymerase or due to deamination of cytosine.</text>
</comment>
<keyword evidence="2 5" id="KW-0227">DNA damage</keyword>
<dbReference type="GO" id="GO:0005634">
    <property type="term" value="C:nucleus"/>
    <property type="evidence" value="ECO:0007669"/>
    <property type="project" value="UniProtKB-SubCell"/>
</dbReference>
<evidence type="ECO:0000256" key="1">
    <source>
        <dbReference type="ARBA" id="ARBA00008184"/>
    </source>
</evidence>
<dbReference type="PANTHER" id="PTHR11264">
    <property type="entry name" value="URACIL-DNA GLYCOSYLASE"/>
    <property type="match status" value="1"/>
</dbReference>
<evidence type="ECO:0000313" key="11">
    <source>
        <dbReference type="Proteomes" id="UP001224775"/>
    </source>
</evidence>
<dbReference type="Pfam" id="PF03167">
    <property type="entry name" value="UDG"/>
    <property type="match status" value="1"/>
</dbReference>
<evidence type="ECO:0000256" key="7">
    <source>
        <dbReference type="RuleBase" id="RU003780"/>
    </source>
</evidence>
<dbReference type="InterPro" id="IPR002043">
    <property type="entry name" value="UDG_fam1"/>
</dbReference>
<dbReference type="GO" id="GO:0005739">
    <property type="term" value="C:mitochondrion"/>
    <property type="evidence" value="ECO:0007669"/>
    <property type="project" value="UniProtKB-SubCell"/>
</dbReference>
<feature type="region of interest" description="Disordered" evidence="8">
    <location>
        <begin position="322"/>
        <end position="365"/>
    </location>
</feature>
<dbReference type="SMART" id="SM00987">
    <property type="entry name" value="UreE_C"/>
    <property type="match status" value="1"/>
</dbReference>
<keyword evidence="3 5" id="KW-0378">Hydrolase</keyword>
<keyword evidence="10" id="KW-0326">Glycosidase</keyword>
<comment type="catalytic activity">
    <reaction evidence="5 7">
        <text>Hydrolyzes single-stranded DNA or mismatched double-stranded DNA and polynucleotides, releasing free uracil.</text>
        <dbReference type="EC" id="3.2.2.27"/>
    </reaction>
</comment>
<evidence type="ECO:0000313" key="10">
    <source>
        <dbReference type="EMBL" id="KAK1733758.1"/>
    </source>
</evidence>
<comment type="caution">
    <text evidence="10">The sequence shown here is derived from an EMBL/GenBank/DDBJ whole genome shotgun (WGS) entry which is preliminary data.</text>
</comment>
<protein>
    <recommendedName>
        <fullName evidence="5 7">Uracil-DNA glycosylase</fullName>
        <shortName evidence="5">UDG</shortName>
        <ecNumber evidence="5 7">3.2.2.27</ecNumber>
    </recommendedName>
</protein>
<evidence type="ECO:0000256" key="3">
    <source>
        <dbReference type="ARBA" id="ARBA00022801"/>
    </source>
</evidence>
<evidence type="ECO:0000256" key="2">
    <source>
        <dbReference type="ARBA" id="ARBA00022763"/>
    </source>
</evidence>
<feature type="compositionally biased region" description="Basic and acidic residues" evidence="8">
    <location>
        <begin position="337"/>
        <end position="349"/>
    </location>
</feature>
<dbReference type="InterPro" id="IPR005122">
    <property type="entry name" value="Uracil-DNA_glycosylase-like"/>
</dbReference>
<dbReference type="PROSITE" id="PS00130">
    <property type="entry name" value="U_DNA_GLYCOSYLASE"/>
    <property type="match status" value="1"/>
</dbReference>
<dbReference type="Proteomes" id="UP001224775">
    <property type="component" value="Unassembled WGS sequence"/>
</dbReference>
<dbReference type="InterPro" id="IPR018085">
    <property type="entry name" value="Ura-DNA_Glyclase_AS"/>
</dbReference>
<dbReference type="NCBIfam" id="NF003588">
    <property type="entry name" value="PRK05254.1-1"/>
    <property type="match status" value="1"/>
</dbReference>
<comment type="subcellular location">
    <subcellularLocation>
        <location evidence="5">Mitochondrion</location>
    </subcellularLocation>
    <subcellularLocation>
        <location evidence="5">Nucleus</location>
    </subcellularLocation>
</comment>
<feature type="compositionally biased region" description="Low complexity" evidence="8">
    <location>
        <begin position="37"/>
        <end position="61"/>
    </location>
</feature>
<keyword evidence="4 5" id="KW-0234">DNA repair</keyword>
<keyword evidence="5" id="KW-0539">Nucleus</keyword>
<organism evidence="10 11">
    <name type="scientific">Skeletonema marinoi</name>
    <dbReference type="NCBI Taxonomy" id="267567"/>
    <lineage>
        <taxon>Eukaryota</taxon>
        <taxon>Sar</taxon>
        <taxon>Stramenopiles</taxon>
        <taxon>Ochrophyta</taxon>
        <taxon>Bacillariophyta</taxon>
        <taxon>Coscinodiscophyceae</taxon>
        <taxon>Thalassiosirophycidae</taxon>
        <taxon>Thalassiosirales</taxon>
        <taxon>Skeletonemataceae</taxon>
        <taxon>Skeletonema</taxon>
        <taxon>Skeletonema marinoi-dohrnii complex</taxon>
    </lineage>
</organism>
<dbReference type="CDD" id="cd10027">
    <property type="entry name" value="UDG-F1-like"/>
    <property type="match status" value="1"/>
</dbReference>
<dbReference type="NCBIfam" id="NF003592">
    <property type="entry name" value="PRK05254.1-5"/>
    <property type="match status" value="1"/>
</dbReference>
<dbReference type="InterPro" id="IPR036895">
    <property type="entry name" value="Uracil-DNA_glycosylase-like_sf"/>
</dbReference>
<gene>
    <name evidence="10" type="ORF">QTG54_015613</name>
</gene>
<sequence>MITSFFAPKKNSESKKRRRESFAADAAEPKNDGNEKSASAAVITPSSSSIASSSSKNFKSAANDDSSTAQLAAHLHPSDWNAHLSRALASPKFRSLSKFIASERISKTIYPPPALVFSALNLTPLSTVKVVIVGQDPYHQPNQGHGLSFSVPPGIKIPPSLRNIYKEILNDSNVAEFDSMPQHGNLIRWTKQGVLLLNNVLTVRRGEAASHKKRGWEEFTDAVIEAVVKRDDSDGSEDDTSNNKKNKGSGVVFLLWGKPASLKAQTVLSKQPRNSKKGKHAVIMCSHPSPLGATKTNAPFMGSRCFSRANEELRKRGWSEIDWRVDGPLNEEEDEDVQKKERIEEKTEKEVDDTEGGDDDEVVDC</sequence>
<dbReference type="EC" id="3.2.2.27" evidence="5 7"/>
<dbReference type="PANTHER" id="PTHR11264:SF0">
    <property type="entry name" value="URACIL-DNA GLYCOSYLASE"/>
    <property type="match status" value="1"/>
</dbReference>
<accession>A0AAD8XUN3</accession>
<dbReference type="Gene3D" id="3.40.470.10">
    <property type="entry name" value="Uracil-DNA glycosylase-like domain"/>
    <property type="match status" value="1"/>
</dbReference>
<evidence type="ECO:0000256" key="4">
    <source>
        <dbReference type="ARBA" id="ARBA00023204"/>
    </source>
</evidence>
<keyword evidence="11" id="KW-1185">Reference proteome</keyword>
<evidence type="ECO:0000256" key="5">
    <source>
        <dbReference type="HAMAP-Rule" id="MF_03166"/>
    </source>
</evidence>
<dbReference type="EMBL" id="JATAAI010000045">
    <property type="protein sequence ID" value="KAK1733758.1"/>
    <property type="molecule type" value="Genomic_DNA"/>
</dbReference>
<name>A0AAD8XUN3_9STRA</name>
<dbReference type="HAMAP" id="MF_00148">
    <property type="entry name" value="UDG"/>
    <property type="match status" value="1"/>
</dbReference>
<dbReference type="AlphaFoldDB" id="A0AAD8XUN3"/>
<feature type="compositionally biased region" description="Acidic residues" evidence="8">
    <location>
        <begin position="350"/>
        <end position="365"/>
    </location>
</feature>
<evidence type="ECO:0000259" key="9">
    <source>
        <dbReference type="SMART" id="SM00986"/>
    </source>
</evidence>
<feature type="region of interest" description="Disordered" evidence="8">
    <location>
        <begin position="1"/>
        <end position="62"/>
    </location>
</feature>
<keyword evidence="5" id="KW-0496">Mitochondrion</keyword>
<feature type="active site" description="Proton acceptor" evidence="5 6">
    <location>
        <position position="136"/>
    </location>
</feature>
<evidence type="ECO:0000256" key="8">
    <source>
        <dbReference type="SAM" id="MobiDB-lite"/>
    </source>
</evidence>
<dbReference type="SUPFAM" id="SSF52141">
    <property type="entry name" value="Uracil-DNA glycosylase-like"/>
    <property type="match status" value="1"/>
</dbReference>
<evidence type="ECO:0000256" key="6">
    <source>
        <dbReference type="PROSITE-ProRule" id="PRU10072"/>
    </source>
</evidence>
<dbReference type="SMART" id="SM00986">
    <property type="entry name" value="UDG"/>
    <property type="match status" value="1"/>
</dbReference>
<proteinExistence type="inferred from homology"/>